<comment type="catalytic activity">
    <reaction evidence="1">
        <text>(2R,3S)-3-isopropylmalate = (2S)-2-isopropylmalate</text>
        <dbReference type="Rhea" id="RHEA:32287"/>
        <dbReference type="ChEBI" id="CHEBI:1178"/>
        <dbReference type="ChEBI" id="CHEBI:35121"/>
        <dbReference type="EC" id="4.2.1.33"/>
    </reaction>
</comment>
<dbReference type="Pfam" id="PF00694">
    <property type="entry name" value="Aconitase_C"/>
    <property type="match status" value="1"/>
</dbReference>
<evidence type="ECO:0000256" key="14">
    <source>
        <dbReference type="ARBA" id="ARBA00023239"/>
    </source>
</evidence>
<dbReference type="Gene3D" id="3.30.499.10">
    <property type="entry name" value="Aconitase, domain 3"/>
    <property type="match status" value="2"/>
</dbReference>
<feature type="compositionally biased region" description="Low complexity" evidence="18">
    <location>
        <begin position="521"/>
        <end position="539"/>
    </location>
</feature>
<evidence type="ECO:0000256" key="16">
    <source>
        <dbReference type="ARBA" id="ARBA00031631"/>
    </source>
</evidence>
<feature type="region of interest" description="Disordered" evidence="18">
    <location>
        <begin position="497"/>
        <end position="546"/>
    </location>
</feature>
<dbReference type="InterPro" id="IPR033940">
    <property type="entry name" value="IPMI_Swivel"/>
</dbReference>
<accession>A0A9P4JH91</accession>
<comment type="function">
    <text evidence="3">Catalyzes the isomerization between 2-isopropylmalate and 3-isopropylmalate, via the formation of 2-isopropylmaleate.</text>
</comment>
<dbReference type="SUPFAM" id="SSF53732">
    <property type="entry name" value="Aconitase iron-sulfur domain"/>
    <property type="match status" value="1"/>
</dbReference>
<keyword evidence="12" id="KW-0408">Iron</keyword>
<evidence type="ECO:0000256" key="17">
    <source>
        <dbReference type="ARBA" id="ARBA00033368"/>
    </source>
</evidence>
<evidence type="ECO:0000256" key="6">
    <source>
        <dbReference type="ARBA" id="ARBA00011998"/>
    </source>
</evidence>
<dbReference type="GO" id="GO:0009316">
    <property type="term" value="C:3-isopropylmalate dehydratase complex"/>
    <property type="evidence" value="ECO:0007669"/>
    <property type="project" value="InterPro"/>
</dbReference>
<dbReference type="InterPro" id="IPR018136">
    <property type="entry name" value="Aconitase_4Fe-4S_BS"/>
</dbReference>
<comment type="pathway">
    <text evidence="4">Amino-acid biosynthesis; L-leucine biosynthesis; L-leucine from 3-methyl-2-oxobutanoate: step 2/4.</text>
</comment>
<keyword evidence="11" id="KW-0479">Metal-binding</keyword>
<dbReference type="InterPro" id="IPR015931">
    <property type="entry name" value="Acnase/IPM_dHydase_lsu_aba_1/3"/>
</dbReference>
<dbReference type="Pfam" id="PF00330">
    <property type="entry name" value="Aconitase"/>
    <property type="match status" value="1"/>
</dbReference>
<evidence type="ECO:0000256" key="5">
    <source>
        <dbReference type="ARBA" id="ARBA00007185"/>
    </source>
</evidence>
<dbReference type="GO" id="GO:0051539">
    <property type="term" value="F:4 iron, 4 sulfur cluster binding"/>
    <property type="evidence" value="ECO:0007669"/>
    <property type="project" value="UniProtKB-KW"/>
</dbReference>
<comment type="similarity">
    <text evidence="5">Belongs to the aconitase/IPM isomerase family.</text>
</comment>
<dbReference type="AlphaFoldDB" id="A0A9P4JH91"/>
<keyword evidence="22" id="KW-1185">Reference proteome</keyword>
<gene>
    <name evidence="21" type="ORF">GQ43DRAFT_247068</name>
</gene>
<dbReference type="CDD" id="cd01577">
    <property type="entry name" value="IPMI_Swivel"/>
    <property type="match status" value="1"/>
</dbReference>
<dbReference type="NCBIfam" id="TIGR00170">
    <property type="entry name" value="leuC"/>
    <property type="match status" value="1"/>
</dbReference>
<sequence length="783" mass="84548">MPESSGKPRTLYQKILDDHVVLEREDGTLLLYIDRHLIHEVTSPQAFNGLDNRHLPVNRPHLTLATSDHNVPTTPRPRHVKTSDYLKSPAARNQVDTLSTNTLRHRIPYLGLNSKSQGIVHVIGPELGFTLPGTTIVCGDSHTSTHGAFGALAFGIGTSEVEHVLATQTVVGGRWGNMRVEVTGQLAPGVGSKDLMLHIIGTIGTAGGTGMVLEFTGSAIRALSMEARMTLCNMSIEAGARAGLIAPDATTIAYLKSRRLAPKYGSQWNEAVKYWNTLYSDPDAVFDKTVTVDAKNVVPTVTWGTSPEQVVPLTGKVPYPEDFNDPEKQESARQALTYMGLNSGTPIFSIPVDKVFIGSCTNARLSDFRLAARILRGHKISPGLKLALAVPGSGAIKAAAEKEGLDKVFKDAGFLWREAGCSLCVGLNPDALEPGERCASTSNRNFESRQGTGGRTHLVSPAVAAATAIAGTFALPPRSILGAEGEDRDKIQLEYEVGENESEESNGPSDLSGSDSEDDLPPTASSDPSPSASIPTPASKVSPFTTTLTGPTAVLHRSNIDTDAIFPKQFITTVSRTGLSEALFYNLRFRPDGTADTDFPLNQQKFQRSGTKFLLTTGANFGCGSSREHAVWAIRDFGFKVVMAPSFADIFYNNSFKNGLLLIALPSSVIDLVVAETEANGEITINLPNQHIVNHEGIVLAKFEIPERRKLELLRGGDEIDEGLRCLKEIESFENSRRGNGRGWIEESVRCWATERAERRSRGGKCGAGKIIGREQKAGGIEW</sequence>
<keyword evidence="10" id="KW-0028">Amino-acid biosynthesis</keyword>
<dbReference type="Proteomes" id="UP000799536">
    <property type="component" value="Unassembled WGS sequence"/>
</dbReference>
<dbReference type="OrthoDB" id="2279155at2759"/>
<keyword evidence="13" id="KW-0411">Iron-sulfur</keyword>
<protein>
    <recommendedName>
        <fullName evidence="7">3-isopropylmalate dehydratase</fullName>
        <ecNumber evidence="6">4.2.1.33</ecNumber>
    </recommendedName>
    <alternativeName>
        <fullName evidence="16">Alpha-IPM isomerase</fullName>
    </alternativeName>
    <alternativeName>
        <fullName evidence="17">Isopropylmalate isomerase</fullName>
    </alternativeName>
</protein>
<dbReference type="PRINTS" id="PR00415">
    <property type="entry name" value="ACONITASE"/>
</dbReference>
<dbReference type="InterPro" id="IPR050067">
    <property type="entry name" value="IPM_dehydratase_rel_enz"/>
</dbReference>
<evidence type="ECO:0000256" key="15">
    <source>
        <dbReference type="ARBA" id="ARBA00023304"/>
    </source>
</evidence>
<dbReference type="NCBIfam" id="NF002458">
    <property type="entry name" value="PRK01641.1"/>
    <property type="match status" value="1"/>
</dbReference>
<dbReference type="PANTHER" id="PTHR43822:SF9">
    <property type="entry name" value="3-ISOPROPYLMALATE DEHYDRATASE"/>
    <property type="match status" value="1"/>
</dbReference>
<evidence type="ECO:0000256" key="11">
    <source>
        <dbReference type="ARBA" id="ARBA00022723"/>
    </source>
</evidence>
<dbReference type="PROSITE" id="PS01244">
    <property type="entry name" value="ACONITASE_2"/>
    <property type="match status" value="1"/>
</dbReference>
<feature type="compositionally biased region" description="Polar residues" evidence="18">
    <location>
        <begin position="439"/>
        <end position="450"/>
    </location>
</feature>
<evidence type="ECO:0000256" key="8">
    <source>
        <dbReference type="ARBA" id="ARBA00022430"/>
    </source>
</evidence>
<evidence type="ECO:0000256" key="2">
    <source>
        <dbReference type="ARBA" id="ARBA00001966"/>
    </source>
</evidence>
<comment type="caution">
    <text evidence="21">The sequence shown here is derived from an EMBL/GenBank/DDBJ whole genome shotgun (WGS) entry which is preliminary data.</text>
</comment>
<feature type="domain" description="Aconitase A/isopropylmalate dehydratase small subunit swivel" evidence="20">
    <location>
        <begin position="546"/>
        <end position="666"/>
    </location>
</feature>
<dbReference type="InterPro" id="IPR004430">
    <property type="entry name" value="3-IsopropMal_deHydase_lsu"/>
</dbReference>
<evidence type="ECO:0000256" key="12">
    <source>
        <dbReference type="ARBA" id="ARBA00023004"/>
    </source>
</evidence>
<evidence type="ECO:0000256" key="13">
    <source>
        <dbReference type="ARBA" id="ARBA00023014"/>
    </source>
</evidence>
<keyword evidence="8" id="KW-0432">Leucine biosynthesis</keyword>
<evidence type="ECO:0000256" key="3">
    <source>
        <dbReference type="ARBA" id="ARBA00002695"/>
    </source>
</evidence>
<dbReference type="GO" id="GO:0046872">
    <property type="term" value="F:metal ion binding"/>
    <property type="evidence" value="ECO:0007669"/>
    <property type="project" value="UniProtKB-KW"/>
</dbReference>
<dbReference type="PANTHER" id="PTHR43822">
    <property type="entry name" value="HOMOACONITASE, MITOCHONDRIAL-RELATED"/>
    <property type="match status" value="1"/>
</dbReference>
<dbReference type="GO" id="GO:0003861">
    <property type="term" value="F:3-isopropylmalate dehydratase activity"/>
    <property type="evidence" value="ECO:0007669"/>
    <property type="project" value="UniProtKB-EC"/>
</dbReference>
<feature type="region of interest" description="Disordered" evidence="18">
    <location>
        <begin position="435"/>
        <end position="455"/>
    </location>
</feature>
<evidence type="ECO:0000256" key="9">
    <source>
        <dbReference type="ARBA" id="ARBA00022485"/>
    </source>
</evidence>
<dbReference type="InterPro" id="IPR033941">
    <property type="entry name" value="IPMI_cat"/>
</dbReference>
<comment type="cofactor">
    <cofactor evidence="2">
        <name>[4Fe-4S] cluster</name>
        <dbReference type="ChEBI" id="CHEBI:49883"/>
    </cofactor>
</comment>
<dbReference type="InterPro" id="IPR015928">
    <property type="entry name" value="Aconitase/3IPM_dehydase_swvl"/>
</dbReference>
<evidence type="ECO:0000256" key="4">
    <source>
        <dbReference type="ARBA" id="ARBA00004729"/>
    </source>
</evidence>
<dbReference type="NCBIfam" id="NF009116">
    <property type="entry name" value="PRK12466.1"/>
    <property type="match status" value="1"/>
</dbReference>
<evidence type="ECO:0000313" key="22">
    <source>
        <dbReference type="Proteomes" id="UP000799536"/>
    </source>
</evidence>
<evidence type="ECO:0000256" key="18">
    <source>
        <dbReference type="SAM" id="MobiDB-lite"/>
    </source>
</evidence>
<dbReference type="InterPro" id="IPR036008">
    <property type="entry name" value="Aconitase_4Fe-4S_dom"/>
</dbReference>
<dbReference type="CDD" id="cd01583">
    <property type="entry name" value="IPMI"/>
    <property type="match status" value="1"/>
</dbReference>
<evidence type="ECO:0000259" key="19">
    <source>
        <dbReference type="Pfam" id="PF00330"/>
    </source>
</evidence>
<evidence type="ECO:0000256" key="10">
    <source>
        <dbReference type="ARBA" id="ARBA00022605"/>
    </source>
</evidence>
<dbReference type="InterPro" id="IPR000573">
    <property type="entry name" value="AconitaseA/IPMdHydase_ssu_swvl"/>
</dbReference>
<dbReference type="InterPro" id="IPR001030">
    <property type="entry name" value="Acoase/IPM_deHydtase_lsu_aba"/>
</dbReference>
<keyword evidence="14" id="KW-0456">Lyase</keyword>
<feature type="domain" description="Aconitase/3-isopropylmalate dehydratase large subunit alpha/beta/alpha" evidence="19">
    <location>
        <begin position="13"/>
        <end position="471"/>
    </location>
</feature>
<dbReference type="Gene3D" id="3.20.19.10">
    <property type="entry name" value="Aconitase, domain 4"/>
    <property type="match status" value="1"/>
</dbReference>
<evidence type="ECO:0000256" key="1">
    <source>
        <dbReference type="ARBA" id="ARBA00000491"/>
    </source>
</evidence>
<dbReference type="GO" id="GO:0009098">
    <property type="term" value="P:L-leucine biosynthetic process"/>
    <property type="evidence" value="ECO:0007669"/>
    <property type="project" value="UniProtKB-KW"/>
</dbReference>
<name>A0A9P4JH91_9PLEO</name>
<dbReference type="EC" id="4.2.1.33" evidence="6"/>
<dbReference type="NCBIfam" id="NF004016">
    <property type="entry name" value="PRK05478.1"/>
    <property type="match status" value="1"/>
</dbReference>
<proteinExistence type="inferred from homology"/>
<evidence type="ECO:0000259" key="20">
    <source>
        <dbReference type="Pfam" id="PF00694"/>
    </source>
</evidence>
<organism evidence="21 22">
    <name type="scientific">Delitschia confertaspora ATCC 74209</name>
    <dbReference type="NCBI Taxonomy" id="1513339"/>
    <lineage>
        <taxon>Eukaryota</taxon>
        <taxon>Fungi</taxon>
        <taxon>Dikarya</taxon>
        <taxon>Ascomycota</taxon>
        <taxon>Pezizomycotina</taxon>
        <taxon>Dothideomycetes</taxon>
        <taxon>Pleosporomycetidae</taxon>
        <taxon>Pleosporales</taxon>
        <taxon>Delitschiaceae</taxon>
        <taxon>Delitschia</taxon>
    </lineage>
</organism>
<dbReference type="InterPro" id="IPR004431">
    <property type="entry name" value="3-IsopropMal_deHydase_ssu"/>
</dbReference>
<feature type="compositionally biased region" description="Low complexity" evidence="18">
    <location>
        <begin position="505"/>
        <end position="514"/>
    </location>
</feature>
<dbReference type="HAMAP" id="MF_01026">
    <property type="entry name" value="LeuC_type1"/>
    <property type="match status" value="1"/>
</dbReference>
<keyword evidence="9" id="KW-0004">4Fe-4S</keyword>
<evidence type="ECO:0000313" key="21">
    <source>
        <dbReference type="EMBL" id="KAF2196662.1"/>
    </source>
</evidence>
<evidence type="ECO:0000256" key="7">
    <source>
        <dbReference type="ARBA" id="ARBA00014371"/>
    </source>
</evidence>
<reference evidence="21" key="1">
    <citation type="journal article" date="2020" name="Stud. Mycol.">
        <title>101 Dothideomycetes genomes: a test case for predicting lifestyles and emergence of pathogens.</title>
        <authorList>
            <person name="Haridas S."/>
            <person name="Albert R."/>
            <person name="Binder M."/>
            <person name="Bloem J."/>
            <person name="Labutti K."/>
            <person name="Salamov A."/>
            <person name="Andreopoulos B."/>
            <person name="Baker S."/>
            <person name="Barry K."/>
            <person name="Bills G."/>
            <person name="Bluhm B."/>
            <person name="Cannon C."/>
            <person name="Castanera R."/>
            <person name="Culley D."/>
            <person name="Daum C."/>
            <person name="Ezra D."/>
            <person name="Gonzalez J."/>
            <person name="Henrissat B."/>
            <person name="Kuo A."/>
            <person name="Liang C."/>
            <person name="Lipzen A."/>
            <person name="Lutzoni F."/>
            <person name="Magnuson J."/>
            <person name="Mondo S."/>
            <person name="Nolan M."/>
            <person name="Ohm R."/>
            <person name="Pangilinan J."/>
            <person name="Park H.-J."/>
            <person name="Ramirez L."/>
            <person name="Alfaro M."/>
            <person name="Sun H."/>
            <person name="Tritt A."/>
            <person name="Yoshinaga Y."/>
            <person name="Zwiers L.-H."/>
            <person name="Turgeon B."/>
            <person name="Goodwin S."/>
            <person name="Spatafora J."/>
            <person name="Crous P."/>
            <person name="Grigoriev I."/>
        </authorList>
    </citation>
    <scope>NUCLEOTIDE SEQUENCE</scope>
    <source>
        <strain evidence="21">ATCC 74209</strain>
    </source>
</reference>
<dbReference type="NCBIfam" id="TIGR00171">
    <property type="entry name" value="leuD"/>
    <property type="match status" value="1"/>
</dbReference>
<dbReference type="EMBL" id="ML994346">
    <property type="protein sequence ID" value="KAF2196662.1"/>
    <property type="molecule type" value="Genomic_DNA"/>
</dbReference>
<keyword evidence="15" id="KW-0100">Branched-chain amino acid biosynthesis</keyword>
<dbReference type="SUPFAM" id="SSF52016">
    <property type="entry name" value="LeuD/IlvD-like"/>
    <property type="match status" value="1"/>
</dbReference>